<feature type="compositionally biased region" description="Low complexity" evidence="1">
    <location>
        <begin position="654"/>
        <end position="667"/>
    </location>
</feature>
<name>A0A2G1MJC3_9RHOB</name>
<keyword evidence="2" id="KW-0472">Membrane</keyword>
<organism evidence="3 4">
    <name type="scientific">Limimaricola cinnabarinus</name>
    <dbReference type="NCBI Taxonomy" id="1125964"/>
    <lineage>
        <taxon>Bacteria</taxon>
        <taxon>Pseudomonadati</taxon>
        <taxon>Pseudomonadota</taxon>
        <taxon>Alphaproteobacteria</taxon>
        <taxon>Rhodobacterales</taxon>
        <taxon>Paracoccaceae</taxon>
        <taxon>Limimaricola</taxon>
    </lineage>
</organism>
<feature type="compositionally biased region" description="Pro residues" evidence="1">
    <location>
        <begin position="142"/>
        <end position="151"/>
    </location>
</feature>
<feature type="compositionally biased region" description="Acidic residues" evidence="1">
    <location>
        <begin position="616"/>
        <end position="631"/>
    </location>
</feature>
<dbReference type="Proteomes" id="UP000221860">
    <property type="component" value="Unassembled WGS sequence"/>
</dbReference>
<dbReference type="AlphaFoldDB" id="A0A2G1MJC3"/>
<proteinExistence type="predicted"/>
<feature type="compositionally biased region" description="Pro residues" evidence="1">
    <location>
        <begin position="605"/>
        <end position="615"/>
    </location>
</feature>
<keyword evidence="2" id="KW-1133">Transmembrane helix</keyword>
<keyword evidence="2" id="KW-0812">Transmembrane</keyword>
<feature type="compositionally biased region" description="Basic and acidic residues" evidence="1">
    <location>
        <begin position="334"/>
        <end position="343"/>
    </location>
</feature>
<feature type="compositionally biased region" description="Acidic residues" evidence="1">
    <location>
        <begin position="245"/>
        <end position="255"/>
    </location>
</feature>
<evidence type="ECO:0000313" key="3">
    <source>
        <dbReference type="EMBL" id="PHP28855.1"/>
    </source>
</evidence>
<feature type="transmembrane region" description="Helical" evidence="2">
    <location>
        <begin position="361"/>
        <end position="383"/>
    </location>
</feature>
<feature type="region of interest" description="Disordered" evidence="1">
    <location>
        <begin position="48"/>
        <end position="343"/>
    </location>
</feature>
<feature type="compositionally biased region" description="Pro residues" evidence="1">
    <location>
        <begin position="267"/>
        <end position="283"/>
    </location>
</feature>
<dbReference type="OrthoDB" id="7870459at2"/>
<evidence type="ECO:0000313" key="4">
    <source>
        <dbReference type="Proteomes" id="UP000221860"/>
    </source>
</evidence>
<feature type="compositionally biased region" description="Low complexity" evidence="1">
    <location>
        <begin position="298"/>
        <end position="317"/>
    </location>
</feature>
<feature type="compositionally biased region" description="Pro residues" evidence="1">
    <location>
        <begin position="89"/>
        <end position="113"/>
    </location>
</feature>
<feature type="compositionally biased region" description="Basic and acidic residues" evidence="1">
    <location>
        <begin position="743"/>
        <end position="753"/>
    </location>
</feature>
<evidence type="ECO:0000256" key="1">
    <source>
        <dbReference type="SAM" id="MobiDB-lite"/>
    </source>
</evidence>
<gene>
    <name evidence="3" type="ORF">CJ301_03920</name>
</gene>
<protein>
    <submittedName>
        <fullName evidence="3">Uncharacterized protein</fullName>
    </submittedName>
</protein>
<comment type="caution">
    <text evidence="3">The sequence shown here is derived from an EMBL/GenBank/DDBJ whole genome shotgun (WGS) entry which is preliminary data.</text>
</comment>
<feature type="compositionally biased region" description="Low complexity" evidence="1">
    <location>
        <begin position="556"/>
        <end position="565"/>
    </location>
</feature>
<accession>A0A2G1MJC3</accession>
<evidence type="ECO:0000256" key="2">
    <source>
        <dbReference type="SAM" id="Phobius"/>
    </source>
</evidence>
<keyword evidence="4" id="KW-1185">Reference proteome</keyword>
<reference evidence="3 4" key="1">
    <citation type="submission" date="2017-08" db="EMBL/GenBank/DDBJ databases">
        <title>Draft Genome Sequence of Loktanella cinnabarina Strain XM1, Isolated from Coastal Surface Water.</title>
        <authorList>
            <person name="Ma R."/>
            <person name="Wang J."/>
            <person name="Wang Q."/>
            <person name="Ma Z."/>
            <person name="Li J."/>
            <person name="Chen L."/>
        </authorList>
    </citation>
    <scope>NUCLEOTIDE SEQUENCE [LARGE SCALE GENOMIC DNA]</scope>
    <source>
        <strain evidence="3 4">XM1</strain>
    </source>
</reference>
<feature type="compositionally biased region" description="Low complexity" evidence="1">
    <location>
        <begin position="757"/>
        <end position="780"/>
    </location>
</feature>
<feature type="region of interest" description="Disordered" evidence="1">
    <location>
        <begin position="549"/>
        <end position="691"/>
    </location>
</feature>
<feature type="compositionally biased region" description="Pro residues" evidence="1">
    <location>
        <begin position="228"/>
        <end position="239"/>
    </location>
</feature>
<feature type="compositionally biased region" description="Acidic residues" evidence="1">
    <location>
        <begin position="175"/>
        <end position="184"/>
    </location>
</feature>
<feature type="compositionally biased region" description="Acidic residues" evidence="1">
    <location>
        <begin position="566"/>
        <end position="578"/>
    </location>
</feature>
<dbReference type="EMBL" id="NQWH01000004">
    <property type="protein sequence ID" value="PHP28855.1"/>
    <property type="molecule type" value="Genomic_DNA"/>
</dbReference>
<feature type="compositionally biased region" description="Low complexity" evidence="1">
    <location>
        <begin position="114"/>
        <end position="141"/>
    </location>
</feature>
<sequence>MIDHLARDGRTHVAAVARETLDEAEGFAREHALGPVAFAATPAPDGFPGEPWFGAVPGLDAPVAPDDTPVQERQDETPDPAPVEETPPEATPVPETTPPFDPAPVPDPAPISDPTPEATMPPAAPDAADAPDAGDDSAVPAPDAPASPADPSPAMAETPQDPAAEATPRVTETDPMGDADEDLLDTPAEPERADPLPQAGAPVMPDLPQPAENDEARPRPASQTGARPAPPPLHPPLPPQGADSSEAEPGLEAEADAVQTARQIMPPAMPRPGAPPAVMPAVPPAQADAPDEAEPQDAEAAALAAGAALSAPAGAVPAAPPAPATPKSRTTTPRLDRASERERMTVFGARGAESARRTGRLGWIGAAVALVLLAVLAGLWLGASEQEPQAGLVRDASPAASLPVDEAQVGAEAEAEAEAEMQLAAAAPLPDYTDFPPPAPAAGAAVSPAEAERIYAATGVWLRAPRLPLTPRAEPVGTPVSASVAPVPMREAAPGPRLAVAVPDGGLPLQPDPPGPGRVFERDERGFIAATAEGTVTPQGLTVYAGPPTVIPPSRPGTEAPPAAEAEAETETEAETGEEITIVIPELPARPEPDGLDLRLGSLPVVPPTRPGTDPPEPEAADTAETSEEPQEAAVQISPGGVSLDGLRPAGRPADAAPEADLPELAAFEGPRPPARPEGLVPDPQGQLDDAARAQAEALAQAVGEAPEAPPARASVSDALASLMADAPDPLANATPQAVATARRPDTRPRNFDRVVAQSRARSTPAAAASGRAAQPASNATVAPDGPVPGGVARAATQENAIDLHDINLIGVYGKPGARRALVRLGNGRYLRVGIGDTLDGGRVSAIGDDVLNYVKRGRTQVLKIPD</sequence>
<feature type="region of interest" description="Disordered" evidence="1">
    <location>
        <begin position="728"/>
        <end position="792"/>
    </location>
</feature>